<dbReference type="Proteomes" id="UP000479000">
    <property type="component" value="Unassembled WGS sequence"/>
</dbReference>
<dbReference type="EMBL" id="CADCXU010018374">
    <property type="protein sequence ID" value="CAB0006757.1"/>
    <property type="molecule type" value="Genomic_DNA"/>
</dbReference>
<proteinExistence type="predicted"/>
<feature type="non-terminal residue" evidence="1">
    <location>
        <position position="154"/>
    </location>
</feature>
<sequence length="154" mass="17393">MGIPGSIANLMRIVNYYHEFSLTDTPSWGNLFGRHNRTRSFCWNARNSSRVPQHQHQRLPRIMALRSPRTRQARYSPLPSVSCYAGTESEGSRKPAPNTKIAHLTSHADLNTSDSSSSSSTNSFTSQLSGTFFIQQLNDDECFGSRDSHVKWCR</sequence>
<name>A0A6H5GRK0_9HEMI</name>
<evidence type="ECO:0000313" key="2">
    <source>
        <dbReference type="Proteomes" id="UP000479000"/>
    </source>
</evidence>
<gene>
    <name evidence="1" type="ORF">NTEN_LOCUS12234</name>
</gene>
<reference evidence="1 2" key="1">
    <citation type="submission" date="2020-02" db="EMBL/GenBank/DDBJ databases">
        <authorList>
            <person name="Ferguson B K."/>
        </authorList>
    </citation>
    <scope>NUCLEOTIDE SEQUENCE [LARGE SCALE GENOMIC DNA]</scope>
</reference>
<organism evidence="1 2">
    <name type="scientific">Nesidiocoris tenuis</name>
    <dbReference type="NCBI Taxonomy" id="355587"/>
    <lineage>
        <taxon>Eukaryota</taxon>
        <taxon>Metazoa</taxon>
        <taxon>Ecdysozoa</taxon>
        <taxon>Arthropoda</taxon>
        <taxon>Hexapoda</taxon>
        <taxon>Insecta</taxon>
        <taxon>Pterygota</taxon>
        <taxon>Neoptera</taxon>
        <taxon>Paraneoptera</taxon>
        <taxon>Hemiptera</taxon>
        <taxon>Heteroptera</taxon>
        <taxon>Panheteroptera</taxon>
        <taxon>Cimicomorpha</taxon>
        <taxon>Miridae</taxon>
        <taxon>Dicyphina</taxon>
        <taxon>Nesidiocoris</taxon>
    </lineage>
</organism>
<accession>A0A6H5GRK0</accession>
<protein>
    <submittedName>
        <fullName evidence="1">Uncharacterized protein</fullName>
    </submittedName>
</protein>
<keyword evidence="2" id="KW-1185">Reference proteome</keyword>
<dbReference type="AlphaFoldDB" id="A0A6H5GRK0"/>
<evidence type="ECO:0000313" key="1">
    <source>
        <dbReference type="EMBL" id="CAB0006757.1"/>
    </source>
</evidence>